<comment type="caution">
    <text evidence="1">The sequence shown here is derived from an EMBL/GenBank/DDBJ whole genome shotgun (WGS) entry which is preliminary data.</text>
</comment>
<proteinExistence type="predicted"/>
<sequence>MSLPALFLALGRHEGQEAMHMQLLQHQFVVEGVEVRRGGSSFINAIIHLKGTCPSLANVALNEDTVGGGPCWLGHWLKHDCPKVCNADKYTCPQPYHTHLPVTNYSAQRGHLVGMFRDPNQRILSGYHDDENNFAALTEELFMHEMESGVECRREPYDWPKRPLSEFAEMWKGGMTYQLVTEHPTTETLDPRRTQVTSRDANEAARRVRDGFAFVGLTEEWDLSICLFHKIFGGACSAFDFLNTRPSFDGKSANQAYDTSKLQGWYDDIDEVVYADAVEVFRRNIILFNVSHASFWLPVSKAGLVGLTNKNAQFCFRLEANCIRETALHWWGTTVSRMSYLSHDRSQRFAFRVGERERERGCAEWDSETALGVTVPAVAMESLRYNAAPGAPVCFIFLWATGCLVDAFGQGLGLGQDSEKMRGLLRLWEDESRAMVEEIVVPDFLSCSFDDKWAAIRLEMVAALQHMPEGLPRFPESLADLPKYPWLENLFSVAKEIEDLTVYHRHDNGNWHLAGDFHGIKKRALQPKHLQPETWSCFFGYISIFYIVAWWYALNMDGNEATLYLQLISQLLKKGQVDWTEHSGWPITSWSVYLNIQRLNAGMPFAPLPAEPAPVHPLAHLVPPVWPRSRASRQPAPEEPRRLQLSAFFLAMHVPPFSDLLSFLEDWWPAPAVRIYSHYMGFPECCPGVGRACKEEALEAAKPRQKDWRMPFCSQDEQLFSLIGMQEIHDHSQGQWEGAYRNHRHEHWADVKREFAAKYYNWLDSHVDLFLCGHPLFWCTLFEDLLRANQKKSMLAVYDQPPFFLVPEEGEDDFLANLRAFAEPEFRNAVLVGFSPFFSRQFEWLVGRKIPHSRPIALAVRDVWQPLQPDSVLFSTSIDYEAIAVFFRYAEENVILDPSGLHLKFLEWGLDAYAKKQGRIGLDYETPKSQIAQLRCVVVTPYDFAHLKLAEFKAMGMPMFMPKQLWKWTTRWSQMIARPAGRNASKFTEARSRPPGECYDTELQADLPMPTLPESFYRDPWGFLPDGGLCARALSQWDDHSGPFGRSPFQLFTIDRRDLQPLDGTLFWSVERDVLAALHDLLRFSSAPHRVAAAFAARGVDGRLAGDAAVAPPRSISGSYAGCVTKGEPDGDCRGEAADYATNASLGAGFDGLAIDCHGCLATFLDENPMLRQLQRDNSHAGGFYLFVGNENWHLYSQYASYCNGLEKQNEMYLFHGSPDTTNQIMDDGKGATAQDWRAALIRKELVVYKQNHAHPAYKITLLYTEPIRNPYDHPALFNQLLELEEFDIEMHIKYGQETKAIGIIFKAKIKFGTKDNFANAIIVYGYQNENK</sequence>
<evidence type="ECO:0000313" key="1">
    <source>
        <dbReference type="EMBL" id="OLP92456.1"/>
    </source>
</evidence>
<dbReference type="Gene3D" id="3.40.50.300">
    <property type="entry name" value="P-loop containing nucleotide triphosphate hydrolases"/>
    <property type="match status" value="1"/>
</dbReference>
<dbReference type="Proteomes" id="UP000186817">
    <property type="component" value="Unassembled WGS sequence"/>
</dbReference>
<evidence type="ECO:0000313" key="2">
    <source>
        <dbReference type="Proteomes" id="UP000186817"/>
    </source>
</evidence>
<name>A0A1Q9DB84_SYMMI</name>
<protein>
    <submittedName>
        <fullName evidence="1">Uncharacterized protein</fullName>
    </submittedName>
</protein>
<reference evidence="1 2" key="1">
    <citation type="submission" date="2016-02" db="EMBL/GenBank/DDBJ databases">
        <title>Genome analysis of coral dinoflagellate symbionts highlights evolutionary adaptations to a symbiotic lifestyle.</title>
        <authorList>
            <person name="Aranda M."/>
            <person name="Li Y."/>
            <person name="Liew Y.J."/>
            <person name="Baumgarten S."/>
            <person name="Simakov O."/>
            <person name="Wilson M."/>
            <person name="Piel J."/>
            <person name="Ashoor H."/>
            <person name="Bougouffa S."/>
            <person name="Bajic V.B."/>
            <person name="Ryu T."/>
            <person name="Ravasi T."/>
            <person name="Bayer T."/>
            <person name="Micklem G."/>
            <person name="Kim H."/>
            <person name="Bhak J."/>
            <person name="Lajeunesse T.C."/>
            <person name="Voolstra C.R."/>
        </authorList>
    </citation>
    <scope>NUCLEOTIDE SEQUENCE [LARGE SCALE GENOMIC DNA]</scope>
    <source>
        <strain evidence="1 2">CCMP2467</strain>
    </source>
</reference>
<keyword evidence="2" id="KW-1185">Reference proteome</keyword>
<organism evidence="1 2">
    <name type="scientific">Symbiodinium microadriaticum</name>
    <name type="common">Dinoflagellate</name>
    <name type="synonym">Zooxanthella microadriatica</name>
    <dbReference type="NCBI Taxonomy" id="2951"/>
    <lineage>
        <taxon>Eukaryota</taxon>
        <taxon>Sar</taxon>
        <taxon>Alveolata</taxon>
        <taxon>Dinophyceae</taxon>
        <taxon>Suessiales</taxon>
        <taxon>Symbiodiniaceae</taxon>
        <taxon>Symbiodinium</taxon>
    </lineage>
</organism>
<dbReference type="InterPro" id="IPR027417">
    <property type="entry name" value="P-loop_NTPase"/>
</dbReference>
<gene>
    <name evidence="1" type="ORF">AK812_SmicGene25723</name>
</gene>
<dbReference type="EMBL" id="LSRX01000621">
    <property type="protein sequence ID" value="OLP92456.1"/>
    <property type="molecule type" value="Genomic_DNA"/>
</dbReference>
<dbReference type="OrthoDB" id="424224at2759"/>
<accession>A0A1Q9DB84</accession>